<dbReference type="InterPro" id="IPR025196">
    <property type="entry name" value="DUF4126"/>
</dbReference>
<feature type="transmembrane region" description="Helical" evidence="1">
    <location>
        <begin position="7"/>
        <end position="29"/>
    </location>
</feature>
<dbReference type="AlphaFoldDB" id="A0AB37UIL7"/>
<feature type="transmembrane region" description="Helical" evidence="1">
    <location>
        <begin position="49"/>
        <end position="68"/>
    </location>
</feature>
<organism evidence="3 4">
    <name type="scientific">Chroococcidiopsis cubana SAG 39.79</name>
    <dbReference type="NCBI Taxonomy" id="388085"/>
    <lineage>
        <taxon>Bacteria</taxon>
        <taxon>Bacillati</taxon>
        <taxon>Cyanobacteriota</taxon>
        <taxon>Cyanophyceae</taxon>
        <taxon>Chroococcidiopsidales</taxon>
        <taxon>Chroococcidiopsidaceae</taxon>
        <taxon>Chroococcidiopsis</taxon>
    </lineage>
</organism>
<proteinExistence type="predicted"/>
<comment type="caution">
    <text evidence="3">The sequence shown here is derived from an EMBL/GenBank/DDBJ whole genome shotgun (WGS) entry which is preliminary data.</text>
</comment>
<dbReference type="Pfam" id="PF13548">
    <property type="entry name" value="DUF4126"/>
    <property type="match status" value="1"/>
</dbReference>
<evidence type="ECO:0000313" key="4">
    <source>
        <dbReference type="Proteomes" id="UP000282574"/>
    </source>
</evidence>
<feature type="transmembrane region" description="Helical" evidence="1">
    <location>
        <begin position="80"/>
        <end position="98"/>
    </location>
</feature>
<protein>
    <submittedName>
        <fullName evidence="3">DUF4126 domain-containing protein</fullName>
    </submittedName>
</protein>
<dbReference type="EMBL" id="RSCK01000030">
    <property type="protein sequence ID" value="RUT11179.1"/>
    <property type="molecule type" value="Genomic_DNA"/>
</dbReference>
<keyword evidence="1" id="KW-0472">Membrane</keyword>
<accession>A0AB37UIL7</accession>
<feature type="transmembrane region" description="Helical" evidence="1">
    <location>
        <begin position="104"/>
        <end position="126"/>
    </location>
</feature>
<feature type="transmembrane region" description="Helical" evidence="1">
    <location>
        <begin position="156"/>
        <end position="172"/>
    </location>
</feature>
<evidence type="ECO:0000259" key="2">
    <source>
        <dbReference type="Pfam" id="PF13548"/>
    </source>
</evidence>
<keyword evidence="1" id="KW-1133">Transmembrane helix</keyword>
<sequence>MSLDVAIVEILAALSISAAAGIRITLPLLVLGLLQGENFWYNVPILSNIYPPIVLGILISCCLIELIASKNLLGQRLLQIAYLPLCPIIGAILAIALIQGVPKILIGLVGGFVALLLQLIQAGWFYRWNRFSLWLSFLQDSLCIFLVYLALKAPQLGGIVALILLGLAVNSYKELRQWYLRQYQSRRDR</sequence>
<evidence type="ECO:0000313" key="3">
    <source>
        <dbReference type="EMBL" id="RUT11179.1"/>
    </source>
</evidence>
<dbReference type="Proteomes" id="UP000282574">
    <property type="component" value="Unassembled WGS sequence"/>
</dbReference>
<keyword evidence="1" id="KW-0812">Transmembrane</keyword>
<gene>
    <name evidence="3" type="ORF">DSM107010_35730</name>
</gene>
<dbReference type="RefSeq" id="WP_199755616.1">
    <property type="nucleotide sequence ID" value="NZ_JAVKZF010000002.1"/>
</dbReference>
<feature type="domain" description="DUF4126" evidence="2">
    <location>
        <begin position="10"/>
        <end position="173"/>
    </location>
</feature>
<keyword evidence="4" id="KW-1185">Reference proteome</keyword>
<reference evidence="3 4" key="1">
    <citation type="journal article" date="2019" name="Genome Biol. Evol.">
        <title>Day and night: Metabolic profiles and evolutionary relationships of six axenic non-marine cyanobacteria.</title>
        <authorList>
            <person name="Will S.E."/>
            <person name="Henke P."/>
            <person name="Boedeker C."/>
            <person name="Huang S."/>
            <person name="Brinkmann H."/>
            <person name="Rohde M."/>
            <person name="Jarek M."/>
            <person name="Friedl T."/>
            <person name="Seufert S."/>
            <person name="Schumacher M."/>
            <person name="Overmann J."/>
            <person name="Neumann-Schaal M."/>
            <person name="Petersen J."/>
        </authorList>
    </citation>
    <scope>NUCLEOTIDE SEQUENCE [LARGE SCALE GENOMIC DNA]</scope>
    <source>
        <strain evidence="3 4">SAG 39.79</strain>
    </source>
</reference>
<name>A0AB37UIL7_9CYAN</name>
<evidence type="ECO:0000256" key="1">
    <source>
        <dbReference type="SAM" id="Phobius"/>
    </source>
</evidence>